<keyword evidence="1" id="KW-0812">Transmembrane</keyword>
<dbReference type="Proteomes" id="UP000092445">
    <property type="component" value="Unassembled WGS sequence"/>
</dbReference>
<reference evidence="3" key="1">
    <citation type="submission" date="2014-03" db="EMBL/GenBank/DDBJ databases">
        <authorList>
            <person name="Aksoy S."/>
            <person name="Warren W."/>
            <person name="Wilson R.K."/>
        </authorList>
    </citation>
    <scope>NUCLEOTIDE SEQUENCE [LARGE SCALE GENOMIC DNA]</scope>
    <source>
        <strain evidence="3">IAEA</strain>
    </source>
</reference>
<dbReference type="AlphaFoldDB" id="A0A1A9ZQA1"/>
<evidence type="ECO:0000256" key="1">
    <source>
        <dbReference type="SAM" id="Phobius"/>
    </source>
</evidence>
<protein>
    <submittedName>
        <fullName evidence="2">Uncharacterized protein</fullName>
    </submittedName>
</protein>
<name>A0A1A9ZQA1_GLOPL</name>
<proteinExistence type="predicted"/>
<keyword evidence="3" id="KW-1185">Reference proteome</keyword>
<evidence type="ECO:0000313" key="3">
    <source>
        <dbReference type="Proteomes" id="UP000092445"/>
    </source>
</evidence>
<accession>A0A1A9ZQA1</accession>
<keyword evidence="1" id="KW-1133">Transmembrane helix</keyword>
<evidence type="ECO:0000313" key="2">
    <source>
        <dbReference type="EnsemblMetazoa" id="GPAI021743-PA"/>
    </source>
</evidence>
<dbReference type="VEuPathDB" id="VectorBase:GPAI021743"/>
<organism evidence="2 3">
    <name type="scientific">Glossina pallidipes</name>
    <name type="common">Tsetse fly</name>
    <dbReference type="NCBI Taxonomy" id="7398"/>
    <lineage>
        <taxon>Eukaryota</taxon>
        <taxon>Metazoa</taxon>
        <taxon>Ecdysozoa</taxon>
        <taxon>Arthropoda</taxon>
        <taxon>Hexapoda</taxon>
        <taxon>Insecta</taxon>
        <taxon>Pterygota</taxon>
        <taxon>Neoptera</taxon>
        <taxon>Endopterygota</taxon>
        <taxon>Diptera</taxon>
        <taxon>Brachycera</taxon>
        <taxon>Muscomorpha</taxon>
        <taxon>Hippoboscoidea</taxon>
        <taxon>Glossinidae</taxon>
        <taxon>Glossina</taxon>
    </lineage>
</organism>
<keyword evidence="1" id="KW-0472">Membrane</keyword>
<dbReference type="EnsemblMetazoa" id="GPAI021743-RA">
    <property type="protein sequence ID" value="GPAI021743-PA"/>
    <property type="gene ID" value="GPAI021743"/>
</dbReference>
<feature type="transmembrane region" description="Helical" evidence="1">
    <location>
        <begin position="92"/>
        <end position="123"/>
    </location>
</feature>
<sequence length="155" mass="17612">MKRFKLNSLHAPPMMAQYALANNVIRMASFLIFGRLTPLTERTTSLYYKNTFQMSSMESASHINTVTGTLSSNRKKKETNENHQHYQRQQDLCVLFVAGVSVVVVVVAAVVLIPLITLVGFHYRNRQIKVNCNRTSKPGSAWLLQLKQLEEDVKT</sequence>
<reference evidence="2" key="2">
    <citation type="submission" date="2020-05" db="UniProtKB">
        <authorList>
            <consortium name="EnsemblMetazoa"/>
        </authorList>
    </citation>
    <scope>IDENTIFICATION</scope>
    <source>
        <strain evidence="2">IAEA</strain>
    </source>
</reference>